<proteinExistence type="predicted"/>
<dbReference type="SMART" id="SM00737">
    <property type="entry name" value="ML"/>
    <property type="match status" value="1"/>
</dbReference>
<evidence type="ECO:0000313" key="4">
    <source>
        <dbReference type="Proteomes" id="UP000708208"/>
    </source>
</evidence>
<reference evidence="3" key="1">
    <citation type="submission" date="2021-06" db="EMBL/GenBank/DDBJ databases">
        <authorList>
            <person name="Hodson N. C."/>
            <person name="Mongue J. A."/>
            <person name="Jaron S. K."/>
        </authorList>
    </citation>
    <scope>NUCLEOTIDE SEQUENCE</scope>
</reference>
<keyword evidence="4" id="KW-1185">Reference proteome</keyword>
<feature type="domain" description="MD-2-related lipid-recognition" evidence="2">
    <location>
        <begin position="27"/>
        <end position="138"/>
    </location>
</feature>
<organism evidence="3 4">
    <name type="scientific">Allacma fusca</name>
    <dbReference type="NCBI Taxonomy" id="39272"/>
    <lineage>
        <taxon>Eukaryota</taxon>
        <taxon>Metazoa</taxon>
        <taxon>Ecdysozoa</taxon>
        <taxon>Arthropoda</taxon>
        <taxon>Hexapoda</taxon>
        <taxon>Collembola</taxon>
        <taxon>Symphypleona</taxon>
        <taxon>Sminthuridae</taxon>
        <taxon>Allacma</taxon>
    </lineage>
</organism>
<evidence type="ECO:0000256" key="1">
    <source>
        <dbReference type="SAM" id="SignalP"/>
    </source>
</evidence>
<feature type="chain" id="PRO_5035283893" description="MD-2-related lipid-recognition domain-containing protein" evidence="1">
    <location>
        <begin position="17"/>
        <end position="145"/>
    </location>
</feature>
<gene>
    <name evidence="3" type="ORF">AFUS01_LOCUS956</name>
</gene>
<feature type="signal peptide" evidence="1">
    <location>
        <begin position="1"/>
        <end position="16"/>
    </location>
</feature>
<keyword evidence="1" id="KW-0732">Signal</keyword>
<dbReference type="AlphaFoldDB" id="A0A8J2IYP6"/>
<protein>
    <recommendedName>
        <fullName evidence="2">MD-2-related lipid-recognition domain-containing protein</fullName>
    </recommendedName>
</protein>
<accession>A0A8J2IYP6</accession>
<dbReference type="InterPro" id="IPR003172">
    <property type="entry name" value="ML_dom"/>
</dbReference>
<name>A0A8J2IYP6_9HEXA</name>
<sequence length="145" mass="15405">MLRIAVFALLVAVASARNSALGKVEGIVPCGSKGEILEVRVTDCTNLPCSIIKGQTYQIEVDFIPSVAHTELDVLVSVIRGGQETEIVRETLPAAVSPGNGYTLAYPWTVRGDFFGLVALRIQLSGSGVTELCGLATANVREIIF</sequence>
<dbReference type="OrthoDB" id="4937502at2759"/>
<evidence type="ECO:0000313" key="3">
    <source>
        <dbReference type="EMBL" id="CAG7656524.1"/>
    </source>
</evidence>
<evidence type="ECO:0000259" key="2">
    <source>
        <dbReference type="SMART" id="SM00737"/>
    </source>
</evidence>
<dbReference type="Proteomes" id="UP000708208">
    <property type="component" value="Unassembled WGS sequence"/>
</dbReference>
<comment type="caution">
    <text evidence="3">The sequence shown here is derived from an EMBL/GenBank/DDBJ whole genome shotgun (WGS) entry which is preliminary data.</text>
</comment>
<dbReference type="EMBL" id="CAJVCH010005171">
    <property type="protein sequence ID" value="CAG7656524.1"/>
    <property type="molecule type" value="Genomic_DNA"/>
</dbReference>